<feature type="domain" description="Molybdopterin oxidoreductase" evidence="10">
    <location>
        <begin position="113"/>
        <end position="407"/>
    </location>
</feature>
<sequence length="776" mass="84614">MAENDTGGRIAPYPNPAGGWGALKYVALNLVRERVGRNSIGTLLAQNQPDGFDCPGCAWPDRVHTSTFEFCENGVKAVAAEATSKRVPPEFFARHTVTELMAQSDFELEQHGRLTDPMVYDRATDKYMPIAWDDAFALIARHLNALDDPDRAAFYTSGRASNEAAFLYQLFARMVGTNNFPDCSNMCHEATSRGLPGTVGIGKGTVTLDDFDEADAILIFGQNPATNHPRMMGLLRECAKRGAAIVSINPLKERGLERFQDPQSPAEMLTNASTPISSMFVRPRVSGDLALIKAVARRVLELDDDALAGGAPRVLDTAFIDAHTTGFAAFAADLRAEDWGMLLVESGVPRADIERLARLYASADRVIACWGMGLTQHKQSVAAVQMLSNLMMMRGQIGRRGAGLCPVRGHSNVQGDRTVGIEERPTPAFLDRLGQVFDFAPPRHHGLDVVATIRGMVDGRVNVFVGLGGNFAAATPDTPLTWAGLRQCALTVQVSTKLNRSHLVHGRDALILPTLGRTEIDLQDGVAQGVTVEDSMSMVHISYGINRPASPNLLSEIAIVARMAHATLGSGKVDWLARAANYALIRDDIEKVFDDFYDYNARVARPGGFHLRVASRERTWATPSARAQFVVNAIDRDTAIHRARAIHGERLLTMMTTRSHDQYNTTIYGLDDRYRGVFGMRRVVFIHRDDLAMLGLKAGDKVDITSVWDDGIERRADGFLLVEYDIPRGCVGAYYPETNPLVPLDSVAVGAGTPTSKSIPVLLHPAGQDLVKAANT</sequence>
<dbReference type="CDD" id="cd02767">
    <property type="entry name" value="MopB_ydeP"/>
    <property type="match status" value="1"/>
</dbReference>
<dbReference type="InterPro" id="IPR006656">
    <property type="entry name" value="Mopterin_OxRdtase"/>
</dbReference>
<dbReference type="RefSeq" id="WP_160408565.1">
    <property type="nucleotide sequence ID" value="NZ_WSES01000003.1"/>
</dbReference>
<dbReference type="EMBL" id="WSES01000003">
    <property type="protein sequence ID" value="MVW60421.1"/>
    <property type="molecule type" value="Genomic_DNA"/>
</dbReference>
<dbReference type="Pfam" id="PF01568">
    <property type="entry name" value="Molydop_binding"/>
    <property type="match status" value="1"/>
</dbReference>
<evidence type="ECO:0000259" key="10">
    <source>
        <dbReference type="Pfam" id="PF00384"/>
    </source>
</evidence>
<dbReference type="SUPFAM" id="SSF50692">
    <property type="entry name" value="ADC-like"/>
    <property type="match status" value="1"/>
</dbReference>
<evidence type="ECO:0000313" key="12">
    <source>
        <dbReference type="EMBL" id="MVW60421.1"/>
    </source>
</evidence>
<dbReference type="InterPro" id="IPR041953">
    <property type="entry name" value="YdeP_MopB"/>
</dbReference>
<evidence type="ECO:0000256" key="9">
    <source>
        <dbReference type="ARBA" id="ARBA00023014"/>
    </source>
</evidence>
<feature type="domain" description="Molybdopterin dinucleotide-binding" evidence="11">
    <location>
        <begin position="652"/>
        <end position="757"/>
    </location>
</feature>
<comment type="cofactor">
    <cofactor evidence="2">
        <name>[4Fe-4S] cluster</name>
        <dbReference type="ChEBI" id="CHEBI:49883"/>
    </cofactor>
</comment>
<dbReference type="PIRSF" id="PIRSF000144">
    <property type="entry name" value="CbbBc"/>
    <property type="match status" value="1"/>
</dbReference>
<keyword evidence="5" id="KW-0500">Molybdenum</keyword>
<evidence type="ECO:0000256" key="4">
    <source>
        <dbReference type="ARBA" id="ARBA00022485"/>
    </source>
</evidence>
<dbReference type="GO" id="GO:0016020">
    <property type="term" value="C:membrane"/>
    <property type="evidence" value="ECO:0007669"/>
    <property type="project" value="TreeGrafter"/>
</dbReference>
<comment type="caution">
    <text evidence="12">The sequence shown here is derived from an EMBL/GenBank/DDBJ whole genome shotgun (WGS) entry which is preliminary data.</text>
</comment>
<dbReference type="GO" id="GO:0008863">
    <property type="term" value="F:formate dehydrogenase (NAD+) activity"/>
    <property type="evidence" value="ECO:0007669"/>
    <property type="project" value="InterPro"/>
</dbReference>
<dbReference type="GO" id="GO:0030151">
    <property type="term" value="F:molybdenum ion binding"/>
    <property type="evidence" value="ECO:0007669"/>
    <property type="project" value="InterPro"/>
</dbReference>
<proteinExistence type="inferred from homology"/>
<dbReference type="Gene3D" id="3.40.228.10">
    <property type="entry name" value="Dimethylsulfoxide Reductase, domain 2"/>
    <property type="match status" value="1"/>
</dbReference>
<dbReference type="InterPro" id="IPR037951">
    <property type="entry name" value="MopB_CT_YdeP"/>
</dbReference>
<gene>
    <name evidence="12" type="ORF">GPY61_10800</name>
</gene>
<dbReference type="Gene3D" id="3.40.50.740">
    <property type="match status" value="1"/>
</dbReference>
<dbReference type="Proteomes" id="UP000443353">
    <property type="component" value="Unassembled WGS sequence"/>
</dbReference>
<comment type="cofactor">
    <cofactor evidence="1">
        <name>Mo-bis(molybdopterin guanine dinucleotide)</name>
        <dbReference type="ChEBI" id="CHEBI:60539"/>
    </cofactor>
</comment>
<keyword evidence="6" id="KW-0479">Metal-binding</keyword>
<dbReference type="GO" id="GO:0051539">
    <property type="term" value="F:4 iron, 4 sulfur cluster binding"/>
    <property type="evidence" value="ECO:0007669"/>
    <property type="project" value="UniProtKB-KW"/>
</dbReference>
<dbReference type="GO" id="GO:1990204">
    <property type="term" value="C:oxidoreductase complex"/>
    <property type="evidence" value="ECO:0007669"/>
    <property type="project" value="UniProtKB-ARBA"/>
</dbReference>
<dbReference type="PANTHER" id="PTHR43105">
    <property type="entry name" value="RESPIRATORY NITRATE REDUCTASE"/>
    <property type="match status" value="1"/>
</dbReference>
<evidence type="ECO:0000313" key="13">
    <source>
        <dbReference type="Proteomes" id="UP000443353"/>
    </source>
</evidence>
<comment type="similarity">
    <text evidence="3">Belongs to the prokaryotic molybdopterin-containing oxidoreductase family.</text>
</comment>
<evidence type="ECO:0000256" key="3">
    <source>
        <dbReference type="ARBA" id="ARBA00010312"/>
    </source>
</evidence>
<dbReference type="InterPro" id="IPR006657">
    <property type="entry name" value="MoPterin_dinucl-bd_dom"/>
</dbReference>
<dbReference type="NCBIfam" id="TIGR01701">
    <property type="entry name" value="Fdhalpha-like"/>
    <property type="match status" value="1"/>
</dbReference>
<evidence type="ECO:0000256" key="2">
    <source>
        <dbReference type="ARBA" id="ARBA00001966"/>
    </source>
</evidence>
<organism evidence="12 13">
    <name type="scientific">Massilia cellulosiltytica</name>
    <dbReference type="NCBI Taxonomy" id="2683234"/>
    <lineage>
        <taxon>Bacteria</taxon>
        <taxon>Pseudomonadati</taxon>
        <taxon>Pseudomonadota</taxon>
        <taxon>Betaproteobacteria</taxon>
        <taxon>Burkholderiales</taxon>
        <taxon>Oxalobacteraceae</taxon>
        <taxon>Telluria group</taxon>
        <taxon>Massilia</taxon>
    </lineage>
</organism>
<keyword evidence="9" id="KW-0411">Iron-sulfur</keyword>
<keyword evidence="13" id="KW-1185">Reference proteome</keyword>
<reference evidence="12 13" key="1">
    <citation type="submission" date="2019-12" db="EMBL/GenBank/DDBJ databases">
        <authorList>
            <person name="Li C."/>
            <person name="Zhao J."/>
        </authorList>
    </citation>
    <scope>NUCLEOTIDE SEQUENCE [LARGE SCALE GENOMIC DNA]</scope>
    <source>
        <strain evidence="12 13">NEAU-DD11</strain>
    </source>
</reference>
<dbReference type="Pfam" id="PF00384">
    <property type="entry name" value="Molybdopterin"/>
    <property type="match status" value="1"/>
</dbReference>
<dbReference type="InterPro" id="IPR050123">
    <property type="entry name" value="Prok_molybdopt-oxidoreductase"/>
</dbReference>
<name>A0A7X3K7X7_9BURK</name>
<dbReference type="GO" id="GO:0045333">
    <property type="term" value="P:cellular respiration"/>
    <property type="evidence" value="ECO:0007669"/>
    <property type="project" value="UniProtKB-ARBA"/>
</dbReference>
<evidence type="ECO:0000256" key="1">
    <source>
        <dbReference type="ARBA" id="ARBA00001942"/>
    </source>
</evidence>
<dbReference type="AlphaFoldDB" id="A0A7X3K7X7"/>
<evidence type="ECO:0000256" key="6">
    <source>
        <dbReference type="ARBA" id="ARBA00022723"/>
    </source>
</evidence>
<dbReference type="InterPro" id="IPR009010">
    <property type="entry name" value="Asp_de-COase-like_dom_sf"/>
</dbReference>
<keyword evidence="8" id="KW-0408">Iron</keyword>
<dbReference type="CDD" id="cd02787">
    <property type="entry name" value="MopB_CT_ydeP"/>
    <property type="match status" value="1"/>
</dbReference>
<dbReference type="PANTHER" id="PTHR43105:SF4">
    <property type="entry name" value="PROTEIN YDEP"/>
    <property type="match status" value="1"/>
</dbReference>
<keyword evidence="4" id="KW-0004">4Fe-4S</keyword>
<protein>
    <submittedName>
        <fullName evidence="12">FdhF/YdeP family oxidoreductase</fullName>
    </submittedName>
</protein>
<dbReference type="SUPFAM" id="SSF53706">
    <property type="entry name" value="Formate dehydrogenase/DMSO reductase, domains 1-3"/>
    <property type="match status" value="1"/>
</dbReference>
<evidence type="ECO:0000256" key="5">
    <source>
        <dbReference type="ARBA" id="ARBA00022505"/>
    </source>
</evidence>
<evidence type="ECO:0000259" key="11">
    <source>
        <dbReference type="Pfam" id="PF01568"/>
    </source>
</evidence>
<evidence type="ECO:0000256" key="7">
    <source>
        <dbReference type="ARBA" id="ARBA00023002"/>
    </source>
</evidence>
<keyword evidence="7" id="KW-0560">Oxidoreductase</keyword>
<dbReference type="GO" id="GO:0043546">
    <property type="term" value="F:molybdopterin cofactor binding"/>
    <property type="evidence" value="ECO:0007669"/>
    <property type="project" value="InterPro"/>
</dbReference>
<accession>A0A7X3K7X7</accession>
<evidence type="ECO:0000256" key="8">
    <source>
        <dbReference type="ARBA" id="ARBA00023004"/>
    </source>
</evidence>
<dbReference type="InterPro" id="IPR010046">
    <property type="entry name" value="Mopterin_OxRdtse_a_bac"/>
</dbReference>